<dbReference type="Proteomes" id="UP000242849">
    <property type="component" value="Unassembled WGS sequence"/>
</dbReference>
<dbReference type="RefSeq" id="WP_244161160.1">
    <property type="nucleotide sequence ID" value="NZ_FNSC01000001.1"/>
</dbReference>
<protein>
    <recommendedName>
        <fullName evidence="4">Mu-like prophage I protein</fullName>
    </recommendedName>
</protein>
<name>A0A1H5B5C9_PSEAG</name>
<organism evidence="2 3">
    <name type="scientific">Pseudomonas anguilliseptica</name>
    <dbReference type="NCBI Taxonomy" id="53406"/>
    <lineage>
        <taxon>Bacteria</taxon>
        <taxon>Pseudomonadati</taxon>
        <taxon>Pseudomonadota</taxon>
        <taxon>Gammaproteobacteria</taxon>
        <taxon>Pseudomonadales</taxon>
        <taxon>Pseudomonadaceae</taxon>
        <taxon>Pseudomonas</taxon>
    </lineage>
</organism>
<dbReference type="EMBL" id="FNSC01000001">
    <property type="protein sequence ID" value="SED49839.1"/>
    <property type="molecule type" value="Genomic_DNA"/>
</dbReference>
<proteinExistence type="predicted"/>
<dbReference type="AlphaFoldDB" id="A0A1H5B5C9"/>
<feature type="region of interest" description="Disordered" evidence="1">
    <location>
        <begin position="194"/>
        <end position="220"/>
    </location>
</feature>
<evidence type="ECO:0000313" key="2">
    <source>
        <dbReference type="EMBL" id="SED49839.1"/>
    </source>
</evidence>
<dbReference type="STRING" id="53406.SAMN05421553_2769"/>
<evidence type="ECO:0008006" key="4">
    <source>
        <dbReference type="Google" id="ProtNLM"/>
    </source>
</evidence>
<keyword evidence="3" id="KW-1185">Reference proteome</keyword>
<evidence type="ECO:0000313" key="3">
    <source>
        <dbReference type="Proteomes" id="UP000242849"/>
    </source>
</evidence>
<evidence type="ECO:0000256" key="1">
    <source>
        <dbReference type="SAM" id="MobiDB-lite"/>
    </source>
</evidence>
<accession>A0A1H5B5C9</accession>
<sequence>MYYHPSAQPMKPIHIFKPGKHVAMSGVSLNFSESDLAATVRAYDPALHEAPLVPGHPKHDAPAGGWVKSLASSADGLVAEPHQVAPEFSEQIASNRFKKISASFYHPGAPNNPVPGVYYLRHVGFLGAQPPAVKGLRPIELAEGEEGVVEFSDYGHEVGASLWRRLRDWLISDRGLDVADQVIPDWQIKSLDEVARREDEPRPSFSEPTPTATTEESTVTPEEIAAIQAENLRLKNQVQLHQDQQLQSRKESTHATNVAFAEELVAAGKLLPKHTAALIACLDFAEDGDTPLEFGEGDARQPVSAGLKAIFGDLPQQIDFAEQASGARRSGDAQVADLEFAEKNTDPDRLALHARATQLAADKNIPYESAVRQLITQ</sequence>
<gene>
    <name evidence="2" type="ORF">SAMN05421553_2769</name>
</gene>
<reference evidence="3" key="1">
    <citation type="submission" date="2016-10" db="EMBL/GenBank/DDBJ databases">
        <authorList>
            <person name="Varghese N."/>
            <person name="Submissions S."/>
        </authorList>
    </citation>
    <scope>NUCLEOTIDE SEQUENCE [LARGE SCALE GENOMIC DNA]</scope>
    <source>
        <strain evidence="3">DSM 12111</strain>
    </source>
</reference>
<feature type="compositionally biased region" description="Low complexity" evidence="1">
    <location>
        <begin position="203"/>
        <end position="220"/>
    </location>
</feature>